<dbReference type="RefSeq" id="XP_047761154.1">
    <property type="nucleotide sequence ID" value="XM_047904470.1"/>
</dbReference>
<name>A0A9Q8LG56_PASFU</name>
<dbReference type="KEGG" id="ffu:CLAFUR5_05322"/>
<protein>
    <submittedName>
        <fullName evidence="1">Uncharacterized protein</fullName>
    </submittedName>
</protein>
<dbReference type="EMBL" id="CP090166">
    <property type="protein sequence ID" value="UJO16788.1"/>
    <property type="molecule type" value="Genomic_DNA"/>
</dbReference>
<accession>A0A9Q8LG56</accession>
<keyword evidence="2" id="KW-1185">Reference proteome</keyword>
<evidence type="ECO:0000313" key="2">
    <source>
        <dbReference type="Proteomes" id="UP000756132"/>
    </source>
</evidence>
<organism evidence="1 2">
    <name type="scientific">Passalora fulva</name>
    <name type="common">Tomato leaf mold</name>
    <name type="synonym">Cladosporium fulvum</name>
    <dbReference type="NCBI Taxonomy" id="5499"/>
    <lineage>
        <taxon>Eukaryota</taxon>
        <taxon>Fungi</taxon>
        <taxon>Dikarya</taxon>
        <taxon>Ascomycota</taxon>
        <taxon>Pezizomycotina</taxon>
        <taxon>Dothideomycetes</taxon>
        <taxon>Dothideomycetidae</taxon>
        <taxon>Mycosphaerellales</taxon>
        <taxon>Mycosphaerellaceae</taxon>
        <taxon>Fulvia</taxon>
    </lineage>
</organism>
<proteinExistence type="predicted"/>
<sequence>MLSIMNSPNNRTNLARLLYNFDDFLRHLYDHWIKTRPLLYHYGLLSDDDYAIDDAFKQEHQYLVEEAHAAHWSQWAAVSHMVLGDWSMRCRCWWMEVFG</sequence>
<evidence type="ECO:0000313" key="1">
    <source>
        <dbReference type="EMBL" id="UJO16788.1"/>
    </source>
</evidence>
<dbReference type="GeneID" id="71985200"/>
<dbReference type="Proteomes" id="UP000756132">
    <property type="component" value="Chromosome 4"/>
</dbReference>
<reference evidence="1" key="2">
    <citation type="journal article" date="2022" name="Microb. Genom.">
        <title>A chromosome-scale genome assembly of the tomato pathogen Cladosporium fulvum reveals a compartmentalized genome architecture and the presence of a dispensable chromosome.</title>
        <authorList>
            <person name="Zaccaron A.Z."/>
            <person name="Chen L.H."/>
            <person name="Samaras A."/>
            <person name="Stergiopoulos I."/>
        </authorList>
    </citation>
    <scope>NUCLEOTIDE SEQUENCE</scope>
    <source>
        <strain evidence="1">Race5_Kim</strain>
    </source>
</reference>
<gene>
    <name evidence="1" type="ORF">CLAFUR5_05322</name>
</gene>
<reference evidence="1" key="1">
    <citation type="submission" date="2021-12" db="EMBL/GenBank/DDBJ databases">
        <authorList>
            <person name="Zaccaron A."/>
            <person name="Stergiopoulos I."/>
        </authorList>
    </citation>
    <scope>NUCLEOTIDE SEQUENCE</scope>
    <source>
        <strain evidence="1">Race5_Kim</strain>
    </source>
</reference>
<dbReference type="AlphaFoldDB" id="A0A9Q8LG56"/>